<dbReference type="GO" id="GO:0038023">
    <property type="term" value="F:signaling receptor activity"/>
    <property type="evidence" value="ECO:0007669"/>
    <property type="project" value="InterPro"/>
</dbReference>
<evidence type="ECO:0000313" key="20">
    <source>
        <dbReference type="EMBL" id="SMF88994.1"/>
    </source>
</evidence>
<dbReference type="PANTHER" id="PTHR32552:SF74">
    <property type="entry name" value="HYDROXAMATE SIDEROPHORE RECEPTOR FHUE"/>
    <property type="match status" value="1"/>
</dbReference>
<dbReference type="InterPro" id="IPR039426">
    <property type="entry name" value="TonB-dep_rcpt-like"/>
</dbReference>
<keyword evidence="9" id="KW-0406">Ion transport</keyword>
<dbReference type="NCBIfam" id="TIGR01783">
    <property type="entry name" value="TonB-siderophor"/>
    <property type="match status" value="1"/>
</dbReference>
<evidence type="ECO:0000256" key="14">
    <source>
        <dbReference type="PROSITE-ProRule" id="PRU01360"/>
    </source>
</evidence>
<evidence type="ECO:0000256" key="9">
    <source>
        <dbReference type="ARBA" id="ARBA00023065"/>
    </source>
</evidence>
<dbReference type="Pfam" id="PF07715">
    <property type="entry name" value="Plug"/>
    <property type="match status" value="1"/>
</dbReference>
<dbReference type="InterPro" id="IPR037066">
    <property type="entry name" value="Plug_dom_sf"/>
</dbReference>
<feature type="signal peptide" evidence="17">
    <location>
        <begin position="1"/>
        <end position="37"/>
    </location>
</feature>
<dbReference type="Gene3D" id="2.40.170.20">
    <property type="entry name" value="TonB-dependent receptor, beta-barrel domain"/>
    <property type="match status" value="1"/>
</dbReference>
<keyword evidence="12 20" id="KW-0675">Receptor</keyword>
<reference evidence="20 21" key="1">
    <citation type="submission" date="2017-04" db="EMBL/GenBank/DDBJ databases">
        <authorList>
            <person name="Afonso C.L."/>
            <person name="Miller P.J."/>
            <person name="Scott M.A."/>
            <person name="Spackman E."/>
            <person name="Goraichik I."/>
            <person name="Dimitrov K.M."/>
            <person name="Suarez D.L."/>
            <person name="Swayne D.E."/>
        </authorList>
    </citation>
    <scope>NUCLEOTIDE SEQUENCE [LARGE SCALE GENOMIC DNA]</scope>
    <source>
        <strain evidence="20 21">A2P</strain>
    </source>
</reference>
<comment type="subcellular location">
    <subcellularLocation>
        <location evidence="1 14">Cell outer membrane</location>
        <topology evidence="1 14">Multi-pass membrane protein</topology>
    </subcellularLocation>
</comment>
<dbReference type="FunFam" id="2.170.130.10:FF:000010">
    <property type="entry name" value="Ferripyoverdine receptor"/>
    <property type="match status" value="1"/>
</dbReference>
<dbReference type="OrthoDB" id="9760333at2"/>
<comment type="similarity">
    <text evidence="2 14 15">Belongs to the TonB-dependent receptor family.</text>
</comment>
<dbReference type="RefSeq" id="WP_085091408.1">
    <property type="nucleotide sequence ID" value="NZ_FXAK01000009.1"/>
</dbReference>
<dbReference type="GO" id="GO:0015344">
    <property type="term" value="F:siderophore uptake transmembrane transporter activity"/>
    <property type="evidence" value="ECO:0007669"/>
    <property type="project" value="TreeGrafter"/>
</dbReference>
<feature type="region of interest" description="Disordered" evidence="16">
    <location>
        <begin position="64"/>
        <end position="93"/>
    </location>
</feature>
<evidence type="ECO:0000256" key="4">
    <source>
        <dbReference type="ARBA" id="ARBA00022452"/>
    </source>
</evidence>
<feature type="domain" description="TonB-dependent receptor-like beta-barrel" evidence="18">
    <location>
        <begin position="310"/>
        <end position="708"/>
    </location>
</feature>
<evidence type="ECO:0000256" key="1">
    <source>
        <dbReference type="ARBA" id="ARBA00004571"/>
    </source>
</evidence>
<dbReference type="InterPro" id="IPR010105">
    <property type="entry name" value="TonB_sidphr_rcpt"/>
</dbReference>
<evidence type="ECO:0000256" key="13">
    <source>
        <dbReference type="ARBA" id="ARBA00023237"/>
    </source>
</evidence>
<evidence type="ECO:0000256" key="8">
    <source>
        <dbReference type="ARBA" id="ARBA00023004"/>
    </source>
</evidence>
<evidence type="ECO:0000256" key="3">
    <source>
        <dbReference type="ARBA" id="ARBA00022448"/>
    </source>
</evidence>
<name>A0A1X7HNA1_9PROT</name>
<dbReference type="InterPro" id="IPR036942">
    <property type="entry name" value="Beta-barrel_TonB_sf"/>
</dbReference>
<dbReference type="AlphaFoldDB" id="A0A1X7HNA1"/>
<keyword evidence="5" id="KW-0410">Iron transport</keyword>
<evidence type="ECO:0000256" key="12">
    <source>
        <dbReference type="ARBA" id="ARBA00023170"/>
    </source>
</evidence>
<dbReference type="Gene3D" id="2.170.130.10">
    <property type="entry name" value="TonB-dependent receptor, plug domain"/>
    <property type="match status" value="1"/>
</dbReference>
<dbReference type="SUPFAM" id="SSF56935">
    <property type="entry name" value="Porins"/>
    <property type="match status" value="1"/>
</dbReference>
<protein>
    <submittedName>
        <fullName evidence="20">Outer-membrane receptor for ferric coprogen and ferric-rhodotorulic acid</fullName>
    </submittedName>
</protein>
<dbReference type="Pfam" id="PF00593">
    <property type="entry name" value="TonB_dep_Rec_b-barrel"/>
    <property type="match status" value="1"/>
</dbReference>
<evidence type="ECO:0000259" key="18">
    <source>
        <dbReference type="Pfam" id="PF00593"/>
    </source>
</evidence>
<evidence type="ECO:0000256" key="6">
    <source>
        <dbReference type="ARBA" id="ARBA00022692"/>
    </source>
</evidence>
<organism evidence="20 21">
    <name type="scientific">Azospirillum oryzae</name>
    <dbReference type="NCBI Taxonomy" id="286727"/>
    <lineage>
        <taxon>Bacteria</taxon>
        <taxon>Pseudomonadati</taxon>
        <taxon>Pseudomonadota</taxon>
        <taxon>Alphaproteobacteria</taxon>
        <taxon>Rhodospirillales</taxon>
        <taxon>Azospirillaceae</taxon>
        <taxon>Azospirillum</taxon>
    </lineage>
</organism>
<evidence type="ECO:0000256" key="17">
    <source>
        <dbReference type="SAM" id="SignalP"/>
    </source>
</evidence>
<evidence type="ECO:0000256" key="15">
    <source>
        <dbReference type="RuleBase" id="RU003357"/>
    </source>
</evidence>
<keyword evidence="4 14" id="KW-1134">Transmembrane beta strand</keyword>
<evidence type="ECO:0000256" key="2">
    <source>
        <dbReference type="ARBA" id="ARBA00009810"/>
    </source>
</evidence>
<keyword evidence="13 14" id="KW-0998">Cell outer membrane</keyword>
<gene>
    <name evidence="20" type="ORF">SAMN02982917_6575</name>
</gene>
<proteinExistence type="inferred from homology"/>
<dbReference type="PANTHER" id="PTHR32552">
    <property type="entry name" value="FERRICHROME IRON RECEPTOR-RELATED"/>
    <property type="match status" value="1"/>
</dbReference>
<dbReference type="EMBL" id="FXAK01000009">
    <property type="protein sequence ID" value="SMF88994.1"/>
    <property type="molecule type" value="Genomic_DNA"/>
</dbReference>
<dbReference type="PROSITE" id="PS52016">
    <property type="entry name" value="TONB_DEPENDENT_REC_3"/>
    <property type="match status" value="1"/>
</dbReference>
<dbReference type="InterPro" id="IPR000531">
    <property type="entry name" value="Beta-barrel_TonB"/>
</dbReference>
<dbReference type="Proteomes" id="UP000192936">
    <property type="component" value="Unassembled WGS sequence"/>
</dbReference>
<keyword evidence="3 14" id="KW-0813">Transport</keyword>
<feature type="domain" description="TonB-dependent receptor plug" evidence="19">
    <location>
        <begin position="85"/>
        <end position="184"/>
    </location>
</feature>
<evidence type="ECO:0000256" key="7">
    <source>
        <dbReference type="ARBA" id="ARBA00022729"/>
    </source>
</evidence>
<keyword evidence="8" id="KW-0408">Iron</keyword>
<keyword evidence="6 14" id="KW-0812">Transmembrane</keyword>
<dbReference type="STRING" id="286727.SAMN02982917_6575"/>
<accession>A0A1X7HNA1</accession>
<evidence type="ECO:0000256" key="16">
    <source>
        <dbReference type="SAM" id="MobiDB-lite"/>
    </source>
</evidence>
<evidence type="ECO:0000256" key="11">
    <source>
        <dbReference type="ARBA" id="ARBA00023136"/>
    </source>
</evidence>
<sequence>MKTIGQPGRRWGNDRGRVRLLGSVAAAALLLPAVALAQNAVQNGAQNTGNASSETMTLPTIDVSADRQRDANPPTTVGSKLPSAPREVPQTVTTVPRERIEEQKLITLEDAMRQTPGVTVEPIDGNRLNFYSRGFEITNLQFDGVPTTLDDRIFASPDLAMYERVEVLKGPAGLLNGMGGPGGAVNLVRKTPKKTLEGYGELTAGSYANYRGEGDITGPLNESGSLRGRFVGAYQDRNAFQDWTEQRRGLAYGSIAADLTPDTTLTAGAWYQRMSYQGAWNLPAYASVVGGRPQLRLLDVDRSTSLGEKWNEDVFTTKGGFADLEHRFDNGWAVKLATHYIDNQMDRKMAYAFAPVTPGVNRTTLFAQKLRYDQEQMGADLSTTGSFGLFGLTHEAAVGANYERTTFRHRAANPVGSWSVTQNIFSPDASAAEPAWRDWQRDTKTTTDSWGTYGVLRLKLAEPLKLIVGGRMNWWQTKVDADALAGTPESSASVRGKVTPYAGLVYDLNSTYALYTSVSQVYEPQSYVDASGKVLEPLKGRQYEAGIKADYFGGRLHATASVFHIEEENRPQSDPRFPNQSIYVSGGKAQSRGFELDVSGEILPGWDVYAGYTFTRAKSLDSSANAASAFTAIAPMHQVKLWTNYRLPESIDDRLSVGGGVNAQSSMYNEFPSLGGARLTQGGYATVDARVAYDVTEKVTAAVNVKNLFDRTYYQRVGTPQSGNIYGEPRTVLLTLRAKL</sequence>
<dbReference type="GO" id="GO:0015891">
    <property type="term" value="P:siderophore transport"/>
    <property type="evidence" value="ECO:0007669"/>
    <property type="project" value="InterPro"/>
</dbReference>
<dbReference type="InterPro" id="IPR012910">
    <property type="entry name" value="Plug_dom"/>
</dbReference>
<keyword evidence="11 14" id="KW-0472">Membrane</keyword>
<keyword evidence="7 17" id="KW-0732">Signal</keyword>
<evidence type="ECO:0000313" key="21">
    <source>
        <dbReference type="Proteomes" id="UP000192936"/>
    </source>
</evidence>
<evidence type="ECO:0000259" key="19">
    <source>
        <dbReference type="Pfam" id="PF07715"/>
    </source>
</evidence>
<evidence type="ECO:0000256" key="10">
    <source>
        <dbReference type="ARBA" id="ARBA00023077"/>
    </source>
</evidence>
<feature type="chain" id="PRO_5013253797" evidence="17">
    <location>
        <begin position="38"/>
        <end position="740"/>
    </location>
</feature>
<dbReference type="CDD" id="cd01347">
    <property type="entry name" value="ligand_gated_channel"/>
    <property type="match status" value="1"/>
</dbReference>
<dbReference type="GO" id="GO:0009279">
    <property type="term" value="C:cell outer membrane"/>
    <property type="evidence" value="ECO:0007669"/>
    <property type="project" value="UniProtKB-SubCell"/>
</dbReference>
<evidence type="ECO:0000256" key="5">
    <source>
        <dbReference type="ARBA" id="ARBA00022496"/>
    </source>
</evidence>
<keyword evidence="10 15" id="KW-0798">TonB box</keyword>